<dbReference type="KEGG" id="sus:Acid_7605"/>
<dbReference type="PANTHER" id="PTHR43863">
    <property type="entry name" value="HYDROLASE, PUTATIVE (AFU_ORTHOLOGUE AFUA_1G03140)-RELATED"/>
    <property type="match status" value="1"/>
</dbReference>
<reference evidence="7" key="1">
    <citation type="submission" date="2006-10" db="EMBL/GenBank/DDBJ databases">
        <title>Complete sequence of Solibacter usitatus Ellin6076.</title>
        <authorList>
            <consortium name="US DOE Joint Genome Institute"/>
            <person name="Copeland A."/>
            <person name="Lucas S."/>
            <person name="Lapidus A."/>
            <person name="Barry K."/>
            <person name="Detter J.C."/>
            <person name="Glavina del Rio T."/>
            <person name="Hammon N."/>
            <person name="Israni S."/>
            <person name="Dalin E."/>
            <person name="Tice H."/>
            <person name="Pitluck S."/>
            <person name="Thompson L.S."/>
            <person name="Brettin T."/>
            <person name="Bruce D."/>
            <person name="Han C."/>
            <person name="Tapia R."/>
            <person name="Gilna P."/>
            <person name="Schmutz J."/>
            <person name="Larimer F."/>
            <person name="Land M."/>
            <person name="Hauser L."/>
            <person name="Kyrpides N."/>
            <person name="Mikhailova N."/>
            <person name="Janssen P.H."/>
            <person name="Kuske C.R."/>
            <person name="Richardson P."/>
        </authorList>
    </citation>
    <scope>NUCLEOTIDE SEQUENCE</scope>
    <source>
        <strain evidence="7">Ellin6076</strain>
    </source>
</reference>
<proteinExistence type="inferred from homology"/>
<dbReference type="Gene3D" id="2.60.40.1180">
    <property type="entry name" value="Golgi alpha-mannosidase II"/>
    <property type="match status" value="2"/>
</dbReference>
<evidence type="ECO:0000256" key="2">
    <source>
        <dbReference type="RuleBase" id="RU361185"/>
    </source>
</evidence>
<keyword evidence="2" id="KW-0326">Glycosidase</keyword>
<dbReference type="HOGENOM" id="CLU_000631_7_3_0"/>
<feature type="domain" description="Glycoside hydrolase family 31 TIM barrel" evidence="4">
    <location>
        <begin position="244"/>
        <end position="560"/>
    </location>
</feature>
<evidence type="ECO:0000259" key="4">
    <source>
        <dbReference type="Pfam" id="PF01055"/>
    </source>
</evidence>
<dbReference type="InterPro" id="IPR006311">
    <property type="entry name" value="TAT_signal"/>
</dbReference>
<evidence type="ECO:0000313" key="7">
    <source>
        <dbReference type="EMBL" id="ABJ88511.1"/>
    </source>
</evidence>
<dbReference type="eggNOG" id="COG1501">
    <property type="taxonomic scope" value="Bacteria"/>
</dbReference>
<evidence type="ECO:0000256" key="3">
    <source>
        <dbReference type="SAM" id="SignalP"/>
    </source>
</evidence>
<feature type="signal peptide" evidence="3">
    <location>
        <begin position="1"/>
        <end position="30"/>
    </location>
</feature>
<feature type="chain" id="PRO_5004162900" evidence="3">
    <location>
        <begin position="31"/>
        <end position="756"/>
    </location>
</feature>
<organism evidence="7">
    <name type="scientific">Solibacter usitatus (strain Ellin6076)</name>
    <dbReference type="NCBI Taxonomy" id="234267"/>
    <lineage>
        <taxon>Bacteria</taxon>
        <taxon>Pseudomonadati</taxon>
        <taxon>Acidobacteriota</taxon>
        <taxon>Terriglobia</taxon>
        <taxon>Bryobacterales</taxon>
        <taxon>Solibacteraceae</taxon>
        <taxon>Candidatus Solibacter</taxon>
    </lineage>
</organism>
<evidence type="ECO:0000259" key="5">
    <source>
        <dbReference type="Pfam" id="PF17137"/>
    </source>
</evidence>
<dbReference type="SUPFAM" id="SSF51011">
    <property type="entry name" value="Glycosyl hydrolase domain"/>
    <property type="match status" value="1"/>
</dbReference>
<dbReference type="InterPro" id="IPR000322">
    <property type="entry name" value="Glyco_hydro_31_TIM"/>
</dbReference>
<dbReference type="SUPFAM" id="SSF74650">
    <property type="entry name" value="Galactose mutarotase-like"/>
    <property type="match status" value="1"/>
</dbReference>
<dbReference type="InterPro" id="IPR017853">
    <property type="entry name" value="GH"/>
</dbReference>
<dbReference type="Pfam" id="PF21365">
    <property type="entry name" value="Glyco_hydro_31_3rd"/>
    <property type="match status" value="1"/>
</dbReference>
<dbReference type="CDD" id="cd14752">
    <property type="entry name" value="GH31_N"/>
    <property type="match status" value="1"/>
</dbReference>
<gene>
    <name evidence="7" type="ordered locus">Acid_7605</name>
</gene>
<dbReference type="SUPFAM" id="SSF51445">
    <property type="entry name" value="(Trans)glycosidases"/>
    <property type="match status" value="1"/>
</dbReference>
<name>Q01PA9_SOLUE</name>
<evidence type="ECO:0000259" key="6">
    <source>
        <dbReference type="Pfam" id="PF21365"/>
    </source>
</evidence>
<dbReference type="InterPro" id="IPR033403">
    <property type="entry name" value="DUF5110"/>
</dbReference>
<dbReference type="PANTHER" id="PTHR43863:SF2">
    <property type="entry name" value="MALTASE-GLUCOAMYLASE"/>
    <property type="match status" value="1"/>
</dbReference>
<sequence length="756" mass="84432" precursor="true">MKDTISRRHALRSAATAGAGALLLPSLALAQERTLELTGKPVEVTITPVTAQTVRITIQPVENGQLKPGPKDGALVKEDFGKAAANVRAVSGSLTVKCGDLNVKVSVDPIAIRVEGQDRRVIQELRVDGKSGNLTFRIGDSPVLGLGQGGPQFDKRGNLDRMGSGQGGYRLATHGAKVPVQLLLGTAGWAMYVHQPLGSFDLTGKEGLFFPPGVDNALPLDLFVIGAKDPTAVMREYAAITGFPEMPPLWSFGYQQSHRTLDSPEQTIQEAKIFREKKLPCDMMIYLGTDFCLNGWNTHNGEFTWNEKAFPDPKQMVQQLHDLNFKVVVHTVVEGHTFSGTVTDLCTASPIPSGRMADGRTWPPDRQVPCYWPAHKPLLDIGIDGWWPDQGDGFDPPSRLLRNRMYFEGHQMYRPNERVYALHRNAYAGMARYAAFLWSGDVRSTWETLRTHVAVGINAGLSGIPYWGSDIGGFVPTQEFTGELYARWFQFAAFNPLFRSHGREWRLRLPWGWNRGEIGGFRETPAYNPDPAELHNAAIEPVCKKYLELRYQMMPYLYSAVRETCETGMPIIRAMWLHYPGDAKAVGMGDQYLYGRDILVAPVFEKGATSRAVYLPRGTWYDFWTREKLDGGREISRKVDLETIPLYVRAGAIVPMGPVKQYTWEKVDGPMTVWVYPGADGTFSWYEDDGASFNFRNGELMRVNLAWSHSQRRLTMRLANGSKMLTPQRRGIVVRVAGESVSRNATFDGRPVEIQL</sequence>
<feature type="domain" description="Glycosyl hydrolase family 31 C-terminal" evidence="6">
    <location>
        <begin position="568"/>
        <end position="654"/>
    </location>
</feature>
<dbReference type="AlphaFoldDB" id="Q01PA9"/>
<dbReference type="GO" id="GO:0004553">
    <property type="term" value="F:hydrolase activity, hydrolyzing O-glycosyl compounds"/>
    <property type="evidence" value="ECO:0007669"/>
    <property type="project" value="InterPro"/>
</dbReference>
<dbReference type="Gene3D" id="2.60.40.1760">
    <property type="entry name" value="glycosyl hydrolase (family 31)"/>
    <property type="match status" value="1"/>
</dbReference>
<dbReference type="PROSITE" id="PS51318">
    <property type="entry name" value="TAT"/>
    <property type="match status" value="1"/>
</dbReference>
<comment type="similarity">
    <text evidence="1 2">Belongs to the glycosyl hydrolase 31 family.</text>
</comment>
<dbReference type="InterPro" id="IPR051816">
    <property type="entry name" value="Glycosyl_Hydrolase_31"/>
</dbReference>
<dbReference type="Gene3D" id="3.20.20.80">
    <property type="entry name" value="Glycosidases"/>
    <property type="match status" value="1"/>
</dbReference>
<dbReference type="InParanoid" id="Q01PA9"/>
<dbReference type="InterPro" id="IPR013780">
    <property type="entry name" value="Glyco_hydro_b"/>
</dbReference>
<dbReference type="InterPro" id="IPR048395">
    <property type="entry name" value="Glyco_hydro_31_C"/>
</dbReference>
<dbReference type="EMBL" id="CP000473">
    <property type="protein sequence ID" value="ABJ88511.1"/>
    <property type="molecule type" value="Genomic_DNA"/>
</dbReference>
<dbReference type="OrthoDB" id="176168at2"/>
<dbReference type="Pfam" id="PF17137">
    <property type="entry name" value="DUF5110"/>
    <property type="match status" value="1"/>
</dbReference>
<evidence type="ECO:0000256" key="1">
    <source>
        <dbReference type="ARBA" id="ARBA00007806"/>
    </source>
</evidence>
<dbReference type="STRING" id="234267.Acid_7605"/>
<dbReference type="GO" id="GO:0030246">
    <property type="term" value="F:carbohydrate binding"/>
    <property type="evidence" value="ECO:0007669"/>
    <property type="project" value="InterPro"/>
</dbReference>
<dbReference type="FunCoup" id="Q01PA9">
    <property type="interactions" value="443"/>
</dbReference>
<protein>
    <submittedName>
        <fullName evidence="7">Glycoside hydrolase, family 31</fullName>
    </submittedName>
</protein>
<dbReference type="InterPro" id="IPR011013">
    <property type="entry name" value="Gal_mutarotase_sf_dom"/>
</dbReference>
<keyword evidence="2 7" id="KW-0378">Hydrolase</keyword>
<dbReference type="Pfam" id="PF01055">
    <property type="entry name" value="Glyco_hydro_31_2nd"/>
    <property type="match status" value="1"/>
</dbReference>
<dbReference type="CAZy" id="GH31">
    <property type="family name" value="Glycoside Hydrolase Family 31"/>
</dbReference>
<feature type="domain" description="DUF5110" evidence="5">
    <location>
        <begin position="671"/>
        <end position="738"/>
    </location>
</feature>
<accession>Q01PA9</accession>
<dbReference type="GO" id="GO:0005975">
    <property type="term" value="P:carbohydrate metabolic process"/>
    <property type="evidence" value="ECO:0007669"/>
    <property type="project" value="InterPro"/>
</dbReference>
<keyword evidence="3" id="KW-0732">Signal</keyword>